<proteinExistence type="predicted"/>
<keyword evidence="5" id="KW-1185">Reference proteome</keyword>
<name>A0ABV8IF23_9ACTN</name>
<evidence type="ECO:0000256" key="2">
    <source>
        <dbReference type="SAM" id="Phobius"/>
    </source>
</evidence>
<dbReference type="EMBL" id="JBHSBM010000054">
    <property type="protein sequence ID" value="MFC4062707.1"/>
    <property type="molecule type" value="Genomic_DNA"/>
</dbReference>
<dbReference type="InterPro" id="IPR036938">
    <property type="entry name" value="PAP2/HPO_sf"/>
</dbReference>
<keyword evidence="2" id="KW-0812">Transmembrane</keyword>
<feature type="region of interest" description="Disordered" evidence="1">
    <location>
        <begin position="228"/>
        <end position="272"/>
    </location>
</feature>
<evidence type="ECO:0000313" key="4">
    <source>
        <dbReference type="EMBL" id="MFC4062707.1"/>
    </source>
</evidence>
<comment type="caution">
    <text evidence="4">The sequence shown here is derived from an EMBL/GenBank/DDBJ whole genome shotgun (WGS) entry which is preliminary data.</text>
</comment>
<feature type="transmembrane region" description="Helical" evidence="2">
    <location>
        <begin position="77"/>
        <end position="95"/>
    </location>
</feature>
<accession>A0ABV8IF23</accession>
<keyword evidence="2" id="KW-1133">Transmembrane helix</keyword>
<dbReference type="CDD" id="cd03392">
    <property type="entry name" value="PAP2_like_2"/>
    <property type="match status" value="1"/>
</dbReference>
<sequence>MVALLERRESDRRLGLRLTAAVAAVVLLATPFMLLLTLVVSAFEPLHAFDERIAERAHAFTLGRPGYGDFLNVATEVFGPTVWRVLVVAAAVWLWRRGRRRLAVWAIVTITVSGLLNLAVKGLVDRARPILPDPVSWAPGASFPSGHAMAAATGTSMLVLLALPLLRDRAARLAAWAVAAAVTAFVAYSRVALGVHWVSDVVAGVLLGLAVVAATSAGYEAWRRDEGRRPAVPYEEGVEPEMPEAVDTGPEDTGSGAPARTPGDTDAGPHTR</sequence>
<dbReference type="Pfam" id="PF01569">
    <property type="entry name" value="PAP2"/>
    <property type="match status" value="1"/>
</dbReference>
<dbReference type="PANTHER" id="PTHR14969:SF13">
    <property type="entry name" value="AT30094P"/>
    <property type="match status" value="1"/>
</dbReference>
<gene>
    <name evidence="4" type="ORF">ACFOWE_30790</name>
</gene>
<dbReference type="SMART" id="SM00014">
    <property type="entry name" value="acidPPc"/>
    <property type="match status" value="1"/>
</dbReference>
<dbReference type="InterPro" id="IPR000326">
    <property type="entry name" value="PAP2/HPO"/>
</dbReference>
<evidence type="ECO:0000259" key="3">
    <source>
        <dbReference type="SMART" id="SM00014"/>
    </source>
</evidence>
<evidence type="ECO:0000256" key="1">
    <source>
        <dbReference type="SAM" id="MobiDB-lite"/>
    </source>
</evidence>
<dbReference type="PANTHER" id="PTHR14969">
    <property type="entry name" value="SPHINGOSINE-1-PHOSPHATE PHOSPHOHYDROLASE"/>
    <property type="match status" value="1"/>
</dbReference>
<keyword evidence="2" id="KW-0472">Membrane</keyword>
<feature type="transmembrane region" description="Helical" evidence="2">
    <location>
        <begin position="173"/>
        <end position="191"/>
    </location>
</feature>
<feature type="transmembrane region" description="Helical" evidence="2">
    <location>
        <begin position="144"/>
        <end position="166"/>
    </location>
</feature>
<reference evidence="5" key="1">
    <citation type="journal article" date="2019" name="Int. J. Syst. Evol. Microbiol.">
        <title>The Global Catalogue of Microorganisms (GCM) 10K type strain sequencing project: providing services to taxonomists for standard genome sequencing and annotation.</title>
        <authorList>
            <consortium name="The Broad Institute Genomics Platform"/>
            <consortium name="The Broad Institute Genome Sequencing Center for Infectious Disease"/>
            <person name="Wu L."/>
            <person name="Ma J."/>
        </authorList>
    </citation>
    <scope>NUCLEOTIDE SEQUENCE [LARGE SCALE GENOMIC DNA]</scope>
    <source>
        <strain evidence="5">TBRC 4489</strain>
    </source>
</reference>
<protein>
    <submittedName>
        <fullName evidence="4">Phosphatase PAP2 family protein</fullName>
    </submittedName>
</protein>
<dbReference type="Proteomes" id="UP001595850">
    <property type="component" value="Unassembled WGS sequence"/>
</dbReference>
<feature type="transmembrane region" description="Helical" evidence="2">
    <location>
        <begin position="21"/>
        <end position="43"/>
    </location>
</feature>
<organism evidence="4 5">
    <name type="scientific">Planomonospora corallina</name>
    <dbReference type="NCBI Taxonomy" id="1806052"/>
    <lineage>
        <taxon>Bacteria</taxon>
        <taxon>Bacillati</taxon>
        <taxon>Actinomycetota</taxon>
        <taxon>Actinomycetes</taxon>
        <taxon>Streptosporangiales</taxon>
        <taxon>Streptosporangiaceae</taxon>
        <taxon>Planomonospora</taxon>
    </lineage>
</organism>
<feature type="transmembrane region" description="Helical" evidence="2">
    <location>
        <begin position="197"/>
        <end position="219"/>
    </location>
</feature>
<feature type="transmembrane region" description="Helical" evidence="2">
    <location>
        <begin position="102"/>
        <end position="124"/>
    </location>
</feature>
<dbReference type="Gene3D" id="1.20.144.10">
    <property type="entry name" value="Phosphatidic acid phosphatase type 2/haloperoxidase"/>
    <property type="match status" value="1"/>
</dbReference>
<dbReference type="RefSeq" id="WP_377294063.1">
    <property type="nucleotide sequence ID" value="NZ_JBHSBM010000054.1"/>
</dbReference>
<evidence type="ECO:0000313" key="5">
    <source>
        <dbReference type="Proteomes" id="UP001595850"/>
    </source>
</evidence>
<feature type="domain" description="Phosphatidic acid phosphatase type 2/haloperoxidase" evidence="3">
    <location>
        <begin position="103"/>
        <end position="216"/>
    </location>
</feature>
<dbReference type="SUPFAM" id="SSF48317">
    <property type="entry name" value="Acid phosphatase/Vanadium-dependent haloperoxidase"/>
    <property type="match status" value="1"/>
</dbReference>